<protein>
    <submittedName>
        <fullName evidence="2">Uncharacterized protein</fullName>
    </submittedName>
</protein>
<dbReference type="AlphaFoldDB" id="A0A7X6K3C4"/>
<dbReference type="EMBL" id="JAAZSQ010000004">
    <property type="protein sequence ID" value="NKX54142.1"/>
    <property type="molecule type" value="Genomic_DNA"/>
</dbReference>
<feature type="transmembrane region" description="Helical" evidence="1">
    <location>
        <begin position="48"/>
        <end position="70"/>
    </location>
</feature>
<feature type="transmembrane region" description="Helical" evidence="1">
    <location>
        <begin position="20"/>
        <end position="41"/>
    </location>
</feature>
<keyword evidence="1" id="KW-1133">Transmembrane helix</keyword>
<keyword evidence="1" id="KW-0472">Membrane</keyword>
<evidence type="ECO:0000256" key="1">
    <source>
        <dbReference type="SAM" id="Phobius"/>
    </source>
</evidence>
<organism evidence="2 3">
    <name type="scientific">Arthrobacter mobilis</name>
    <dbReference type="NCBI Taxonomy" id="2724944"/>
    <lineage>
        <taxon>Bacteria</taxon>
        <taxon>Bacillati</taxon>
        <taxon>Actinomycetota</taxon>
        <taxon>Actinomycetes</taxon>
        <taxon>Micrococcales</taxon>
        <taxon>Micrococcaceae</taxon>
        <taxon>Arthrobacter</taxon>
    </lineage>
</organism>
<evidence type="ECO:0000313" key="2">
    <source>
        <dbReference type="EMBL" id="NKX54142.1"/>
    </source>
</evidence>
<dbReference type="RefSeq" id="WP_168485492.1">
    <property type="nucleotide sequence ID" value="NZ_JAAZSQ010000004.1"/>
</dbReference>
<comment type="caution">
    <text evidence="2">The sequence shown here is derived from an EMBL/GenBank/DDBJ whole genome shotgun (WGS) entry which is preliminary data.</text>
</comment>
<dbReference type="Proteomes" id="UP000544090">
    <property type="component" value="Unassembled WGS sequence"/>
</dbReference>
<proteinExistence type="predicted"/>
<accession>A0A7X6K3C4</accession>
<feature type="transmembrane region" description="Helical" evidence="1">
    <location>
        <begin position="76"/>
        <end position="101"/>
    </location>
</feature>
<gene>
    <name evidence="2" type="ORF">HGG74_06205</name>
</gene>
<keyword evidence="3" id="KW-1185">Reference proteome</keyword>
<keyword evidence="1" id="KW-0812">Transmembrane</keyword>
<reference evidence="2 3" key="1">
    <citation type="submission" date="2020-04" db="EMBL/GenBank/DDBJ databases">
        <title>Arthrobacter sp. nov.</title>
        <authorList>
            <person name="Liu S."/>
        </authorList>
    </citation>
    <scope>NUCLEOTIDE SEQUENCE [LARGE SCALE GENOMIC DNA]</scope>
    <source>
        <strain evidence="2 3">E918</strain>
    </source>
</reference>
<evidence type="ECO:0000313" key="3">
    <source>
        <dbReference type="Proteomes" id="UP000544090"/>
    </source>
</evidence>
<name>A0A7X6K3C4_9MICC</name>
<sequence>MATSAFSGGSSGTGQAGHPWWSVMLGVAGLLLHGGSALFYISASLIAPLYGVLALQLVWIVLLVAGLHLMRRNPPLTLFVPAASLVALAVLAWFGGAFLGWGPSMHG</sequence>